<dbReference type="Pfam" id="PF13529">
    <property type="entry name" value="Peptidase_C39_2"/>
    <property type="match status" value="1"/>
</dbReference>
<feature type="signal peptide" evidence="1">
    <location>
        <begin position="1"/>
        <end position="24"/>
    </location>
</feature>
<name>A0ABT7STB1_9ALTE</name>
<dbReference type="InterPro" id="IPR039564">
    <property type="entry name" value="Peptidase_C39-like"/>
</dbReference>
<gene>
    <name evidence="3" type="ORF">QTP81_02305</name>
</gene>
<dbReference type="Proteomes" id="UP001234343">
    <property type="component" value="Unassembled WGS sequence"/>
</dbReference>
<proteinExistence type="predicted"/>
<feature type="domain" description="Peptidase C39-like" evidence="2">
    <location>
        <begin position="49"/>
        <end position="181"/>
    </location>
</feature>
<dbReference type="Gene3D" id="3.90.70.10">
    <property type="entry name" value="Cysteine proteinases"/>
    <property type="match status" value="1"/>
</dbReference>
<reference evidence="3 4" key="1">
    <citation type="submission" date="2023-06" db="EMBL/GenBank/DDBJ databases">
        <title>Alteromonas sp. ASW11-36 isolated from intertidal sand.</title>
        <authorList>
            <person name="Li Y."/>
        </authorList>
    </citation>
    <scope>NUCLEOTIDE SEQUENCE [LARGE SCALE GENOMIC DNA]</scope>
    <source>
        <strain evidence="3 4">ASW11-36</strain>
    </source>
</reference>
<protein>
    <submittedName>
        <fullName evidence="3">C39 family peptidase</fullName>
    </submittedName>
</protein>
<evidence type="ECO:0000256" key="1">
    <source>
        <dbReference type="SAM" id="SignalP"/>
    </source>
</evidence>
<organism evidence="3 4">
    <name type="scientific">Alteromonas arenosi</name>
    <dbReference type="NCBI Taxonomy" id="3055817"/>
    <lineage>
        <taxon>Bacteria</taxon>
        <taxon>Pseudomonadati</taxon>
        <taxon>Pseudomonadota</taxon>
        <taxon>Gammaproteobacteria</taxon>
        <taxon>Alteromonadales</taxon>
        <taxon>Alteromonadaceae</taxon>
        <taxon>Alteromonas/Salinimonas group</taxon>
        <taxon>Alteromonas</taxon>
    </lineage>
</organism>
<evidence type="ECO:0000313" key="4">
    <source>
        <dbReference type="Proteomes" id="UP001234343"/>
    </source>
</evidence>
<dbReference type="RefSeq" id="WP_289363452.1">
    <property type="nucleotide sequence ID" value="NZ_JAUCBP010000002.1"/>
</dbReference>
<feature type="chain" id="PRO_5045408535" evidence="1">
    <location>
        <begin position="25"/>
        <end position="213"/>
    </location>
</feature>
<sequence length="213" mass="23079">MRTIIAVVALCIGSIILGHGAAQAQFPQQVQQPQYVGIPSTQMNYFAAAQNNSQWCWAAAIQMVLNYYGVSISQEQIVARTYGVDPYGNLPNWAGSFQAITANLNNWNVDNLGNQYQVMASLNWGAPTPAVLLQELSQGRPVIVGYSTGPNTGHAVVITAASYTMSPSGPIIQSVVVRDPWPSAQNIQTSGRVEYPGAQLASVMQAYWYVRVQ</sequence>
<evidence type="ECO:0000259" key="2">
    <source>
        <dbReference type="Pfam" id="PF13529"/>
    </source>
</evidence>
<dbReference type="EMBL" id="JAUCBP010000002">
    <property type="protein sequence ID" value="MDM7859435.1"/>
    <property type="molecule type" value="Genomic_DNA"/>
</dbReference>
<evidence type="ECO:0000313" key="3">
    <source>
        <dbReference type="EMBL" id="MDM7859435.1"/>
    </source>
</evidence>
<comment type="caution">
    <text evidence="3">The sequence shown here is derived from an EMBL/GenBank/DDBJ whole genome shotgun (WGS) entry which is preliminary data.</text>
</comment>
<keyword evidence="4" id="KW-1185">Reference proteome</keyword>
<accession>A0ABT7STB1</accession>
<keyword evidence="1" id="KW-0732">Signal</keyword>